<dbReference type="Proteomes" id="UP000255423">
    <property type="component" value="Unassembled WGS sequence"/>
</dbReference>
<organism evidence="2 3">
    <name type="scientific">Fibrobacter succinogenes</name>
    <name type="common">Bacteroides succinogenes</name>
    <dbReference type="NCBI Taxonomy" id="833"/>
    <lineage>
        <taxon>Bacteria</taxon>
        <taxon>Pseudomonadati</taxon>
        <taxon>Fibrobacterota</taxon>
        <taxon>Fibrobacteria</taxon>
        <taxon>Fibrobacterales</taxon>
        <taxon>Fibrobacteraceae</taxon>
        <taxon>Fibrobacter</taxon>
    </lineage>
</organism>
<dbReference type="RefSeq" id="WP_109573593.1">
    <property type="nucleotide sequence ID" value="NZ_UHJL01000005.1"/>
</dbReference>
<feature type="signal peptide" evidence="1">
    <location>
        <begin position="1"/>
        <end position="19"/>
    </location>
</feature>
<gene>
    <name evidence="2" type="ORF">SAMN05661053_2791</name>
</gene>
<evidence type="ECO:0000313" key="2">
    <source>
        <dbReference type="EMBL" id="SUQ25987.1"/>
    </source>
</evidence>
<evidence type="ECO:0008006" key="4">
    <source>
        <dbReference type="Google" id="ProtNLM"/>
    </source>
</evidence>
<accession>A0A380S7Z0</accession>
<dbReference type="PROSITE" id="PS51257">
    <property type="entry name" value="PROKAR_LIPOPROTEIN"/>
    <property type="match status" value="1"/>
</dbReference>
<evidence type="ECO:0000313" key="3">
    <source>
        <dbReference type="Proteomes" id="UP000255423"/>
    </source>
</evidence>
<name>A0A380S7Z0_FIBSU</name>
<protein>
    <recommendedName>
        <fullName evidence="4">Lipoprotein</fullName>
    </recommendedName>
</protein>
<proteinExistence type="predicted"/>
<reference evidence="2 3" key="1">
    <citation type="submission" date="2017-08" db="EMBL/GenBank/DDBJ databases">
        <authorList>
            <person name="de Groot N.N."/>
        </authorList>
    </citation>
    <scope>NUCLEOTIDE SEQUENCE [LARGE SCALE GENOMIC DNA]</scope>
    <source>
        <strain evidence="2 3">HM2</strain>
    </source>
</reference>
<keyword evidence="1" id="KW-0732">Signal</keyword>
<evidence type="ECO:0000256" key="1">
    <source>
        <dbReference type="SAM" id="SignalP"/>
    </source>
</evidence>
<sequence length="144" mass="15269">MKFSHALILASSLAFFACGGDDDSPSAAPSTPTYDCTVSDGVKVAYPTVSEQFKIGQTIDVVFGTTIDDGYRIAFKKNTGADPIDLLDESYDLTGPADGKTCHTVKVKLDAAKGVEATLTGIIRVIPYNKQNKGNNSALFVVNE</sequence>
<feature type="chain" id="PRO_5017021276" description="Lipoprotein" evidence="1">
    <location>
        <begin position="20"/>
        <end position="144"/>
    </location>
</feature>
<dbReference type="EMBL" id="UHJL01000005">
    <property type="protein sequence ID" value="SUQ25987.1"/>
    <property type="molecule type" value="Genomic_DNA"/>
</dbReference>
<dbReference type="AlphaFoldDB" id="A0A380S7Z0"/>